<evidence type="ECO:0000256" key="1">
    <source>
        <dbReference type="SAM" id="SignalP"/>
    </source>
</evidence>
<keyword evidence="1" id="KW-0732">Signal</keyword>
<evidence type="ECO:0000313" key="2">
    <source>
        <dbReference type="EMBL" id="VGO12332.1"/>
    </source>
</evidence>
<dbReference type="EMBL" id="CAAHFG010000001">
    <property type="protein sequence ID" value="VGO12332.1"/>
    <property type="molecule type" value="Genomic_DNA"/>
</dbReference>
<reference evidence="2 3" key="1">
    <citation type="submission" date="2019-04" db="EMBL/GenBank/DDBJ databases">
        <authorList>
            <person name="Van Vliet M D."/>
        </authorList>
    </citation>
    <scope>NUCLEOTIDE SEQUENCE [LARGE SCALE GENOMIC DNA]</scope>
    <source>
        <strain evidence="2 3">F1</strain>
    </source>
</reference>
<dbReference type="Proteomes" id="UP000366872">
    <property type="component" value="Unassembled WGS sequence"/>
</dbReference>
<dbReference type="AlphaFoldDB" id="A0A6C2TXL1"/>
<organism evidence="2 3">
    <name type="scientific">Pontiella desulfatans</name>
    <dbReference type="NCBI Taxonomy" id="2750659"/>
    <lineage>
        <taxon>Bacteria</taxon>
        <taxon>Pseudomonadati</taxon>
        <taxon>Kiritimatiellota</taxon>
        <taxon>Kiritimatiellia</taxon>
        <taxon>Kiritimatiellales</taxon>
        <taxon>Pontiellaceae</taxon>
        <taxon>Pontiella</taxon>
    </lineage>
</organism>
<protein>
    <submittedName>
        <fullName evidence="2">Uncharacterized protein</fullName>
    </submittedName>
</protein>
<proteinExistence type="predicted"/>
<dbReference type="RefSeq" id="WP_136078007.1">
    <property type="nucleotide sequence ID" value="NZ_CAAHFG010000001.1"/>
</dbReference>
<evidence type="ECO:0000313" key="3">
    <source>
        <dbReference type="Proteomes" id="UP000366872"/>
    </source>
</evidence>
<feature type="signal peptide" evidence="1">
    <location>
        <begin position="1"/>
        <end position="23"/>
    </location>
</feature>
<keyword evidence="3" id="KW-1185">Reference proteome</keyword>
<accession>A0A6C2TXL1</accession>
<name>A0A6C2TXL1_PONDE</name>
<gene>
    <name evidence="2" type="ORF">PDESU_00884</name>
</gene>
<sequence>MKKAIGWILAGLVVFTFAGTALAANENWNGTAGTTWHTNANWSGDNNRVPRNNDIADFATNYKVGRSAPTVAAGTNAVFGELRVSADALQDIVITLEGDMTISESSSSGNISMRFQGDKNMNLSGPGTFRQNFTTNASGDVITRKRWVGNLAGSAADLTIDTGAFEIGDGTKLEVEIREGQTWHFKTPCEPTTAWVKKEGDGTLTLHEQNQWTGQTWAQDGILQFATNNAISSSSLLMITRDAVVKTGGFDGDFGLLDIATTGAAVIDFEGLGTSQLTFADCSDTNEVIWSSSTILNLANFTEGADSIRFGTDRAGLTEAQVTNITVNGMSGYALNYEGYLVTTNPVPQAIGKVGAVAPVNVEGIALTWECQEFQSYDIECRDDLITGTWTVYTNVIGIGGTNMMTVPVSADKGNEYYRVISD</sequence>
<feature type="chain" id="PRO_5025678300" evidence="1">
    <location>
        <begin position="24"/>
        <end position="423"/>
    </location>
</feature>